<accession>A0A0V1BXB7</accession>
<name>A0A0V1BXB7_TRISP</name>
<reference evidence="1 2" key="1">
    <citation type="submission" date="2015-01" db="EMBL/GenBank/DDBJ databases">
        <title>Evolution of Trichinella species and genotypes.</title>
        <authorList>
            <person name="Korhonen P.K."/>
            <person name="Edoardo P."/>
            <person name="Giuseppe L.R."/>
            <person name="Gasser R.B."/>
        </authorList>
    </citation>
    <scope>NUCLEOTIDE SEQUENCE [LARGE SCALE GENOMIC DNA]</scope>
    <source>
        <strain evidence="1">ISS3</strain>
    </source>
</reference>
<dbReference type="InParanoid" id="A0A0V1BXB7"/>
<proteinExistence type="predicted"/>
<sequence length="69" mass="8196">MSILSYVSTSEQDLGIWRQWFQFIDKRRTKADIKECNVYCPAPLEVNKKSPFHFQITMICTICFLSMEK</sequence>
<protein>
    <submittedName>
        <fullName evidence="1">Uncharacterized protein</fullName>
    </submittedName>
</protein>
<dbReference type="Proteomes" id="UP000054776">
    <property type="component" value="Unassembled WGS sequence"/>
</dbReference>
<gene>
    <name evidence="1" type="ORF">T01_864</name>
</gene>
<dbReference type="AlphaFoldDB" id="A0A0V1BXB7"/>
<organism evidence="1 2">
    <name type="scientific">Trichinella spiralis</name>
    <name type="common">Trichina worm</name>
    <dbReference type="NCBI Taxonomy" id="6334"/>
    <lineage>
        <taxon>Eukaryota</taxon>
        <taxon>Metazoa</taxon>
        <taxon>Ecdysozoa</taxon>
        <taxon>Nematoda</taxon>
        <taxon>Enoplea</taxon>
        <taxon>Dorylaimia</taxon>
        <taxon>Trichinellida</taxon>
        <taxon>Trichinellidae</taxon>
        <taxon>Trichinella</taxon>
    </lineage>
</organism>
<keyword evidence="2" id="KW-1185">Reference proteome</keyword>
<evidence type="ECO:0000313" key="1">
    <source>
        <dbReference type="EMBL" id="KRY41780.1"/>
    </source>
</evidence>
<comment type="caution">
    <text evidence="1">The sequence shown here is derived from an EMBL/GenBank/DDBJ whole genome shotgun (WGS) entry which is preliminary data.</text>
</comment>
<dbReference type="EMBL" id="JYDH01000006">
    <property type="protein sequence ID" value="KRY41780.1"/>
    <property type="molecule type" value="Genomic_DNA"/>
</dbReference>
<evidence type="ECO:0000313" key="2">
    <source>
        <dbReference type="Proteomes" id="UP000054776"/>
    </source>
</evidence>